<sequence length="349" mass="38987">MPQLPAASTSNDEIDLFVFIKALWVQKWIVVGVTVLVSLAAIVYAYTAKPVYEAKIYMLPPTQNDIADFNYGRALNSDLPPYSVKDVYDVFARNLFSESLRQEFFDDVYLPSLPEDVRKGSHDRLYQGFAKQLIISAGGKDSPDRYSIAVQSYKPSEAGNWVRAYVRNASVAAKNEMIKNVVREAQVRARNLDQQINGLRESASREREDRIKILSEALVIAKAIGLNKPVIISGKTPAELSMGVDGQTLYMRGSDALQAEIRSLESRDSDDPFIQNLRVLQVKYSFLKKLTLDPSSVSVYRQDGAVDDPDSPIKPDKLSILIKGIFLGVFLGLVLALSRHFIPLLRARV</sequence>
<feature type="domain" description="Polysaccharide chain length determinant N-terminal" evidence="8">
    <location>
        <begin position="12"/>
        <end position="107"/>
    </location>
</feature>
<evidence type="ECO:0000256" key="3">
    <source>
        <dbReference type="ARBA" id="ARBA00022692"/>
    </source>
</evidence>
<dbReference type="KEGG" id="pman:OU5_1713"/>
<dbReference type="EMBL" id="CP005960">
    <property type="protein sequence ID" value="AHZ68792.1"/>
    <property type="molecule type" value="Genomic_DNA"/>
</dbReference>
<reference evidence="9 10" key="1">
    <citation type="journal article" date="2012" name="J. Bacteriol.">
        <title>Genome sequence of cold-adapted Pseudomonas mandelii strain JR-1.</title>
        <authorList>
            <person name="Jang S.H."/>
            <person name="Kim J."/>
            <person name="Kim J."/>
            <person name="Hong S."/>
            <person name="Lee C."/>
        </authorList>
    </citation>
    <scope>NUCLEOTIDE SEQUENCE [LARGE SCALE GENOMIC DNA]</scope>
    <source>
        <strain evidence="9 10">JR-1</strain>
    </source>
</reference>
<dbReference type="InterPro" id="IPR003856">
    <property type="entry name" value="LPS_length_determ_N"/>
</dbReference>
<evidence type="ECO:0000313" key="10">
    <source>
        <dbReference type="Proteomes" id="UP000026913"/>
    </source>
</evidence>
<dbReference type="Gene3D" id="3.30.1890.10">
    <property type="entry name" value="FepE-like"/>
    <property type="match status" value="1"/>
</dbReference>
<evidence type="ECO:0000256" key="5">
    <source>
        <dbReference type="ARBA" id="ARBA00023136"/>
    </source>
</evidence>
<keyword evidence="5 7" id="KW-0472">Membrane</keyword>
<name>A0A024E7N2_9PSED</name>
<evidence type="ECO:0000256" key="4">
    <source>
        <dbReference type="ARBA" id="ARBA00022989"/>
    </source>
</evidence>
<dbReference type="PANTHER" id="PTHR32309:SF13">
    <property type="entry name" value="FERRIC ENTEROBACTIN TRANSPORT PROTEIN FEPE"/>
    <property type="match status" value="1"/>
</dbReference>
<comment type="subcellular location">
    <subcellularLocation>
        <location evidence="1">Cell membrane</location>
        <topology evidence="1">Multi-pass membrane protein</topology>
    </subcellularLocation>
</comment>
<dbReference type="SUPFAM" id="SSF160355">
    <property type="entry name" value="Bacterial polysaccharide co-polymerase-like"/>
    <property type="match status" value="1"/>
</dbReference>
<dbReference type="HOGENOM" id="CLU_060925_1_0_6"/>
<proteinExistence type="predicted"/>
<feature type="transmembrane region" description="Helical" evidence="7">
    <location>
        <begin position="28"/>
        <end position="48"/>
    </location>
</feature>
<protein>
    <recommendedName>
        <fullName evidence="8">Polysaccharide chain length determinant N-terminal domain-containing protein</fullName>
    </recommendedName>
</protein>
<evidence type="ECO:0000256" key="2">
    <source>
        <dbReference type="ARBA" id="ARBA00022475"/>
    </source>
</evidence>
<dbReference type="Proteomes" id="UP000026913">
    <property type="component" value="Chromosome"/>
</dbReference>
<dbReference type="OrthoDB" id="8113255at2"/>
<evidence type="ECO:0000256" key="1">
    <source>
        <dbReference type="ARBA" id="ARBA00004651"/>
    </source>
</evidence>
<dbReference type="GO" id="GO:0004713">
    <property type="term" value="F:protein tyrosine kinase activity"/>
    <property type="evidence" value="ECO:0007669"/>
    <property type="project" value="TreeGrafter"/>
</dbReference>
<dbReference type="PANTHER" id="PTHR32309">
    <property type="entry name" value="TYROSINE-PROTEIN KINASE"/>
    <property type="match status" value="1"/>
</dbReference>
<evidence type="ECO:0000313" key="9">
    <source>
        <dbReference type="EMBL" id="AHZ68792.1"/>
    </source>
</evidence>
<keyword evidence="4 7" id="KW-1133">Transmembrane helix</keyword>
<evidence type="ECO:0000256" key="7">
    <source>
        <dbReference type="SAM" id="Phobius"/>
    </source>
</evidence>
<dbReference type="InterPro" id="IPR050445">
    <property type="entry name" value="Bact_polysacc_biosynth/exp"/>
</dbReference>
<gene>
    <name evidence="9" type="ORF">OU5_1713</name>
</gene>
<evidence type="ECO:0000259" key="8">
    <source>
        <dbReference type="Pfam" id="PF02706"/>
    </source>
</evidence>
<keyword evidence="2" id="KW-1003">Cell membrane</keyword>
<keyword evidence="6" id="KW-0175">Coiled coil</keyword>
<dbReference type="GO" id="GO:0005886">
    <property type="term" value="C:plasma membrane"/>
    <property type="evidence" value="ECO:0007669"/>
    <property type="project" value="UniProtKB-SubCell"/>
</dbReference>
<dbReference type="Pfam" id="PF02706">
    <property type="entry name" value="Wzz"/>
    <property type="match status" value="1"/>
</dbReference>
<keyword evidence="3 7" id="KW-0812">Transmembrane</keyword>
<dbReference type="AlphaFoldDB" id="A0A024E7N2"/>
<dbReference type="RefSeq" id="WP_010461675.1">
    <property type="nucleotide sequence ID" value="NZ_CP005960.1"/>
</dbReference>
<accession>A0A024E7N2</accession>
<feature type="transmembrane region" description="Helical" evidence="7">
    <location>
        <begin position="320"/>
        <end position="342"/>
    </location>
</feature>
<organism evidence="9 10">
    <name type="scientific">Pseudomonas mandelii JR-1</name>
    <dbReference type="NCBI Taxonomy" id="1147786"/>
    <lineage>
        <taxon>Bacteria</taxon>
        <taxon>Pseudomonadati</taxon>
        <taxon>Pseudomonadota</taxon>
        <taxon>Gammaproteobacteria</taxon>
        <taxon>Pseudomonadales</taxon>
        <taxon>Pseudomonadaceae</taxon>
        <taxon>Pseudomonas</taxon>
    </lineage>
</organism>
<feature type="coiled-coil region" evidence="6">
    <location>
        <begin position="175"/>
        <end position="209"/>
    </location>
</feature>
<evidence type="ECO:0000256" key="6">
    <source>
        <dbReference type="SAM" id="Coils"/>
    </source>
</evidence>